<keyword evidence="2" id="KW-1003">Cell membrane</keyword>
<evidence type="ECO:0000259" key="7">
    <source>
        <dbReference type="PROSITE" id="PS50125"/>
    </source>
</evidence>
<dbReference type="PANTHER" id="PTHR43081:SF1">
    <property type="entry name" value="ADENYLATE CYCLASE, TERMINAL-DIFFERENTIATION SPECIFIC"/>
    <property type="match status" value="1"/>
</dbReference>
<dbReference type="EMBL" id="CP000360">
    <property type="protein sequence ID" value="ABF42050.1"/>
    <property type="molecule type" value="Genomic_DNA"/>
</dbReference>
<feature type="domain" description="Guanylate cyclase" evidence="7">
    <location>
        <begin position="463"/>
        <end position="595"/>
    </location>
</feature>
<feature type="transmembrane region" description="Helical" evidence="6">
    <location>
        <begin position="363"/>
        <end position="383"/>
    </location>
</feature>
<dbReference type="Pfam" id="PF02743">
    <property type="entry name" value="dCache_1"/>
    <property type="match status" value="1"/>
</dbReference>
<protein>
    <submittedName>
        <fullName evidence="8">Adenylate/guanylate cyclase</fullName>
    </submittedName>
</protein>
<evidence type="ECO:0000256" key="6">
    <source>
        <dbReference type="SAM" id="Phobius"/>
    </source>
</evidence>
<dbReference type="SUPFAM" id="SSF55073">
    <property type="entry name" value="Nucleotide cyclase"/>
    <property type="match status" value="1"/>
</dbReference>
<dbReference type="PANTHER" id="PTHR43081">
    <property type="entry name" value="ADENYLATE CYCLASE, TERMINAL-DIFFERENTIATION SPECIFIC-RELATED"/>
    <property type="match status" value="1"/>
</dbReference>
<evidence type="ECO:0000313" key="8">
    <source>
        <dbReference type="EMBL" id="ABF42050.1"/>
    </source>
</evidence>
<dbReference type="GO" id="GO:0035556">
    <property type="term" value="P:intracellular signal transduction"/>
    <property type="evidence" value="ECO:0007669"/>
    <property type="project" value="InterPro"/>
</dbReference>
<dbReference type="PROSITE" id="PS50125">
    <property type="entry name" value="GUANYLATE_CYCLASE_2"/>
    <property type="match status" value="1"/>
</dbReference>
<dbReference type="Gene3D" id="3.30.70.1230">
    <property type="entry name" value="Nucleotide cyclase"/>
    <property type="match status" value="1"/>
</dbReference>
<keyword evidence="9" id="KW-1185">Reference proteome</keyword>
<dbReference type="AlphaFoldDB" id="Q1IM50"/>
<dbReference type="CDD" id="cd07302">
    <property type="entry name" value="CHD"/>
    <property type="match status" value="1"/>
</dbReference>
<dbReference type="eggNOG" id="COG2114">
    <property type="taxonomic scope" value="Bacteria"/>
</dbReference>
<evidence type="ECO:0000256" key="2">
    <source>
        <dbReference type="ARBA" id="ARBA00022475"/>
    </source>
</evidence>
<keyword evidence="4 6" id="KW-1133">Transmembrane helix</keyword>
<keyword evidence="5 6" id="KW-0472">Membrane</keyword>
<evidence type="ECO:0000256" key="5">
    <source>
        <dbReference type="ARBA" id="ARBA00023136"/>
    </source>
</evidence>
<dbReference type="EnsemblBacteria" id="ABF42050">
    <property type="protein sequence ID" value="ABF42050"/>
    <property type="gene ID" value="Acid345_3049"/>
</dbReference>
<reference evidence="8 9" key="1">
    <citation type="journal article" date="2009" name="Appl. Environ. Microbiol.">
        <title>Three genomes from the phylum Acidobacteria provide insight into the lifestyles of these microorganisms in soils.</title>
        <authorList>
            <person name="Ward N.L."/>
            <person name="Challacombe J.F."/>
            <person name="Janssen P.H."/>
            <person name="Henrissat B."/>
            <person name="Coutinho P.M."/>
            <person name="Wu M."/>
            <person name="Xie G."/>
            <person name="Haft D.H."/>
            <person name="Sait M."/>
            <person name="Badger J."/>
            <person name="Barabote R.D."/>
            <person name="Bradley B."/>
            <person name="Brettin T.S."/>
            <person name="Brinkac L.M."/>
            <person name="Bruce D."/>
            <person name="Creasy T."/>
            <person name="Daugherty S.C."/>
            <person name="Davidsen T.M."/>
            <person name="DeBoy R.T."/>
            <person name="Detter J.C."/>
            <person name="Dodson R.J."/>
            <person name="Durkin A.S."/>
            <person name="Ganapathy A."/>
            <person name="Gwinn-Giglio M."/>
            <person name="Han C.S."/>
            <person name="Khouri H."/>
            <person name="Kiss H."/>
            <person name="Kothari S.P."/>
            <person name="Madupu R."/>
            <person name="Nelson K.E."/>
            <person name="Nelson W.C."/>
            <person name="Paulsen I."/>
            <person name="Penn K."/>
            <person name="Ren Q."/>
            <person name="Rosovitz M.J."/>
            <person name="Selengut J.D."/>
            <person name="Shrivastava S."/>
            <person name="Sullivan S.A."/>
            <person name="Tapia R."/>
            <person name="Thompson L.S."/>
            <person name="Watkins K.L."/>
            <person name="Yang Q."/>
            <person name="Yu C."/>
            <person name="Zafar N."/>
            <person name="Zhou L."/>
            <person name="Kuske C.R."/>
        </authorList>
    </citation>
    <scope>NUCLEOTIDE SEQUENCE [LARGE SCALE GENOMIC DNA]</scope>
    <source>
        <strain evidence="8 9">Ellin345</strain>
    </source>
</reference>
<feature type="transmembrane region" description="Helical" evidence="6">
    <location>
        <begin position="12"/>
        <end position="31"/>
    </location>
</feature>
<evidence type="ECO:0000256" key="1">
    <source>
        <dbReference type="ARBA" id="ARBA00004651"/>
    </source>
</evidence>
<dbReference type="RefSeq" id="WP_011523851.1">
    <property type="nucleotide sequence ID" value="NC_008009.1"/>
</dbReference>
<dbReference type="STRING" id="204669.Acid345_3049"/>
<dbReference type="Gene3D" id="3.30.450.20">
    <property type="entry name" value="PAS domain"/>
    <property type="match status" value="1"/>
</dbReference>
<evidence type="ECO:0000256" key="4">
    <source>
        <dbReference type="ARBA" id="ARBA00022989"/>
    </source>
</evidence>
<dbReference type="OrthoDB" id="127505at2"/>
<dbReference type="Proteomes" id="UP000002432">
    <property type="component" value="Chromosome"/>
</dbReference>
<dbReference type="GO" id="GO:0005886">
    <property type="term" value="C:plasma membrane"/>
    <property type="evidence" value="ECO:0007669"/>
    <property type="project" value="UniProtKB-SubCell"/>
</dbReference>
<proteinExistence type="predicted"/>
<accession>Q1IM50</accession>
<dbReference type="InterPro" id="IPR033479">
    <property type="entry name" value="dCache_1"/>
</dbReference>
<dbReference type="InterPro" id="IPR001054">
    <property type="entry name" value="A/G_cyclase"/>
</dbReference>
<dbReference type="SMART" id="SM00044">
    <property type="entry name" value="CYCc"/>
    <property type="match status" value="1"/>
</dbReference>
<dbReference type="KEGG" id="aba:Acid345_3049"/>
<sequence length="713" mass="78835">MAGSFRPTLKQIFGVSLIGLTVALVLLYTVFSAGSQRTILESAERFRIAASQEAATRVDNSLNIAPRAAQEFERQIHYGITNERNIASVEAGLLQLFIANESVSEASFTHAHSSGFDSDDNLKVVPKSAIEVSVYRTRDSDVITSSRTWWEKDKYVAESHQLPLSAGTPAATPVPDPTLHLTFQVPASRNRQGQLLWTDLHWSQLDANLPENKRRVEVSVQKAILASDGEFVGVLRLGLAKDQIDRAIHLRLSGAGQDDQHLVFLCDNTGRLIAGPGMNRVVESGDDLRIATDNQPPAIVEALKQPALGNIDSDHSIATNSFLIGSERYLVTYRALAGTQGWIVGVVVPRAYYLRGLERTRQIVLGATIGLIVFTLLIGAYILRRINRAHSLLVRETLRMNRFEFSPTPDRSRIRDVNDVLEGLERAKTAVRAMGKYVPLDLVRGLYQKGKEPELGGESVELSILFTDIKDFTTVAEKMEPHRLADVLGLYLQTMTQTIQKEKGTIDKFIGDAVMAFWNAPEPVGYHALLACHAALNCMSALNHLFASPSWKGIPRFETRFGLHRDTVSVGHFGAPDRFNYTAIGDGVNLASRLEALNKQYGTSIIVSDAMYVAASDHFEFRRLDRVAVKGKSRGVDVYELVCEKAEDAQRPAHIVQYEEALTAYMDADFEGALSVFAALPADPPSVVMAKRCREFLAHPPELWDGTYALHTK</sequence>
<dbReference type="InterPro" id="IPR050697">
    <property type="entry name" value="Adenylyl/Guanylyl_Cyclase_3/4"/>
</dbReference>
<evidence type="ECO:0000256" key="3">
    <source>
        <dbReference type="ARBA" id="ARBA00022692"/>
    </source>
</evidence>
<dbReference type="GO" id="GO:0006171">
    <property type="term" value="P:cAMP biosynthetic process"/>
    <property type="evidence" value="ECO:0007669"/>
    <property type="project" value="TreeGrafter"/>
</dbReference>
<dbReference type="HOGENOM" id="CLU_021956_0_0_0"/>
<name>Q1IM50_KORVE</name>
<comment type="subcellular location">
    <subcellularLocation>
        <location evidence="1">Cell membrane</location>
        <topology evidence="1">Multi-pass membrane protein</topology>
    </subcellularLocation>
</comment>
<dbReference type="Pfam" id="PF00211">
    <property type="entry name" value="Guanylate_cyc"/>
    <property type="match status" value="1"/>
</dbReference>
<gene>
    <name evidence="8" type="ordered locus">Acid345_3049</name>
</gene>
<dbReference type="GO" id="GO:0004016">
    <property type="term" value="F:adenylate cyclase activity"/>
    <property type="evidence" value="ECO:0007669"/>
    <property type="project" value="UniProtKB-ARBA"/>
</dbReference>
<evidence type="ECO:0000313" key="9">
    <source>
        <dbReference type="Proteomes" id="UP000002432"/>
    </source>
</evidence>
<dbReference type="InterPro" id="IPR029787">
    <property type="entry name" value="Nucleotide_cyclase"/>
</dbReference>
<keyword evidence="3 6" id="KW-0812">Transmembrane</keyword>
<organism evidence="8 9">
    <name type="scientific">Koribacter versatilis (strain Ellin345)</name>
    <dbReference type="NCBI Taxonomy" id="204669"/>
    <lineage>
        <taxon>Bacteria</taxon>
        <taxon>Pseudomonadati</taxon>
        <taxon>Acidobacteriota</taxon>
        <taxon>Terriglobia</taxon>
        <taxon>Terriglobales</taxon>
        <taxon>Candidatus Korobacteraceae</taxon>
        <taxon>Candidatus Korobacter</taxon>
    </lineage>
</organism>